<accession>A0AAV4M512</accession>
<proteinExistence type="predicted"/>
<sequence length="74" mass="8504">MASDPCMPTERHGGLRVDQMTYHDAATNWSMQVIESSNVIEHDSNTLERSFSSLNVLPQILLDTRRIAFLKQWL</sequence>
<name>A0AAV4M512_CAEEX</name>
<dbReference type="Proteomes" id="UP001054945">
    <property type="component" value="Unassembled WGS sequence"/>
</dbReference>
<gene>
    <name evidence="1" type="ORF">CEXT_609031</name>
</gene>
<evidence type="ECO:0000313" key="2">
    <source>
        <dbReference type="Proteomes" id="UP001054945"/>
    </source>
</evidence>
<protein>
    <submittedName>
        <fullName evidence="1">Uncharacterized protein</fullName>
    </submittedName>
</protein>
<comment type="caution">
    <text evidence="1">The sequence shown here is derived from an EMBL/GenBank/DDBJ whole genome shotgun (WGS) entry which is preliminary data.</text>
</comment>
<organism evidence="1 2">
    <name type="scientific">Caerostris extrusa</name>
    <name type="common">Bark spider</name>
    <name type="synonym">Caerostris bankana</name>
    <dbReference type="NCBI Taxonomy" id="172846"/>
    <lineage>
        <taxon>Eukaryota</taxon>
        <taxon>Metazoa</taxon>
        <taxon>Ecdysozoa</taxon>
        <taxon>Arthropoda</taxon>
        <taxon>Chelicerata</taxon>
        <taxon>Arachnida</taxon>
        <taxon>Araneae</taxon>
        <taxon>Araneomorphae</taxon>
        <taxon>Entelegynae</taxon>
        <taxon>Araneoidea</taxon>
        <taxon>Araneidae</taxon>
        <taxon>Caerostris</taxon>
    </lineage>
</organism>
<keyword evidence="2" id="KW-1185">Reference proteome</keyword>
<evidence type="ECO:0000313" key="1">
    <source>
        <dbReference type="EMBL" id="GIX67315.1"/>
    </source>
</evidence>
<dbReference type="AlphaFoldDB" id="A0AAV4M512"/>
<dbReference type="EMBL" id="BPLR01001867">
    <property type="protein sequence ID" value="GIX67315.1"/>
    <property type="molecule type" value="Genomic_DNA"/>
</dbReference>
<reference evidence="1 2" key="1">
    <citation type="submission" date="2021-06" db="EMBL/GenBank/DDBJ databases">
        <title>Caerostris extrusa draft genome.</title>
        <authorList>
            <person name="Kono N."/>
            <person name="Arakawa K."/>
        </authorList>
    </citation>
    <scope>NUCLEOTIDE SEQUENCE [LARGE SCALE GENOMIC DNA]</scope>
</reference>